<gene>
    <name evidence="3" type="ORF">CBR_g22069</name>
</gene>
<dbReference type="Gramene" id="GBG76322">
    <property type="protein sequence ID" value="GBG76322"/>
    <property type="gene ID" value="CBR_g22069"/>
</dbReference>
<dbReference type="OMA" id="IRYELHI"/>
<dbReference type="STRING" id="69332.A0A388L265"/>
<evidence type="ECO:0000313" key="3">
    <source>
        <dbReference type="EMBL" id="GBG76322.1"/>
    </source>
</evidence>
<sequence>MNELSDLIRRFVLSLRLRAAPMLAVLAQNKGATSIGAIAGLAIALVCTWRYISQARGRRRAGKRDGAPRRPGSGSGHDSDLASASGVSRTITHASKRGGDKHGLRESSPPVQYTLSQYVRRQLNGARKMTVYMPGIVLIESTPEELQLEPDWHVDSSSETISQLARFVKKELHITPTGAEVVGGNIVSAVSLESFFRPPSV</sequence>
<name>A0A388L265_CHABU</name>
<proteinExistence type="predicted"/>
<keyword evidence="2" id="KW-0472">Membrane</keyword>
<feature type="transmembrane region" description="Helical" evidence="2">
    <location>
        <begin position="31"/>
        <end position="52"/>
    </location>
</feature>
<accession>A0A388L265</accession>
<protein>
    <submittedName>
        <fullName evidence="3">Uncharacterized protein</fullName>
    </submittedName>
</protein>
<dbReference type="GO" id="GO:0007031">
    <property type="term" value="P:peroxisome organization"/>
    <property type="evidence" value="ECO:0007669"/>
    <property type="project" value="InterPro"/>
</dbReference>
<evidence type="ECO:0000256" key="1">
    <source>
        <dbReference type="SAM" id="MobiDB-lite"/>
    </source>
</evidence>
<dbReference type="AlphaFoldDB" id="A0A388L265"/>
<keyword evidence="4" id="KW-1185">Reference proteome</keyword>
<reference evidence="3 4" key="1">
    <citation type="journal article" date="2018" name="Cell">
        <title>The Chara Genome: Secondary Complexity and Implications for Plant Terrestrialization.</title>
        <authorList>
            <person name="Nishiyama T."/>
            <person name="Sakayama H."/>
            <person name="Vries J.D."/>
            <person name="Buschmann H."/>
            <person name="Saint-Marcoux D."/>
            <person name="Ullrich K.K."/>
            <person name="Haas F.B."/>
            <person name="Vanderstraeten L."/>
            <person name="Becker D."/>
            <person name="Lang D."/>
            <person name="Vosolsobe S."/>
            <person name="Rombauts S."/>
            <person name="Wilhelmsson P.K.I."/>
            <person name="Janitza P."/>
            <person name="Kern R."/>
            <person name="Heyl A."/>
            <person name="Rumpler F."/>
            <person name="Villalobos L.I.A.C."/>
            <person name="Clay J.M."/>
            <person name="Skokan R."/>
            <person name="Toyoda A."/>
            <person name="Suzuki Y."/>
            <person name="Kagoshima H."/>
            <person name="Schijlen E."/>
            <person name="Tajeshwar N."/>
            <person name="Catarino B."/>
            <person name="Hetherington A.J."/>
            <person name="Saltykova A."/>
            <person name="Bonnot C."/>
            <person name="Breuninger H."/>
            <person name="Symeonidi A."/>
            <person name="Radhakrishnan G.V."/>
            <person name="Van Nieuwerburgh F."/>
            <person name="Deforce D."/>
            <person name="Chang C."/>
            <person name="Karol K.G."/>
            <person name="Hedrich R."/>
            <person name="Ulvskov P."/>
            <person name="Glockner G."/>
            <person name="Delwiche C.F."/>
            <person name="Petrasek J."/>
            <person name="Van de Peer Y."/>
            <person name="Friml J."/>
            <person name="Beilby M."/>
            <person name="Dolan L."/>
            <person name="Kohara Y."/>
            <person name="Sugano S."/>
            <person name="Fujiyama A."/>
            <person name="Delaux P.-M."/>
            <person name="Quint M."/>
            <person name="TheiBen G."/>
            <person name="Hagemann M."/>
            <person name="Harholt J."/>
            <person name="Dunand C."/>
            <person name="Zachgo S."/>
            <person name="Langdale J."/>
            <person name="Maumus F."/>
            <person name="Straeten D.V.D."/>
            <person name="Gould S.B."/>
            <person name="Rensing S.A."/>
        </authorList>
    </citation>
    <scope>NUCLEOTIDE SEQUENCE [LARGE SCALE GENOMIC DNA]</scope>
    <source>
        <strain evidence="3 4">S276</strain>
    </source>
</reference>
<dbReference type="PANTHER" id="PTHR34126:SF1">
    <property type="entry name" value="PEROXISOME BIOGENESIS PROTEIN 22"/>
    <property type="match status" value="1"/>
</dbReference>
<keyword evidence="2" id="KW-0812">Transmembrane</keyword>
<organism evidence="3 4">
    <name type="scientific">Chara braunii</name>
    <name type="common">Braun's stonewort</name>
    <dbReference type="NCBI Taxonomy" id="69332"/>
    <lineage>
        <taxon>Eukaryota</taxon>
        <taxon>Viridiplantae</taxon>
        <taxon>Streptophyta</taxon>
        <taxon>Charophyceae</taxon>
        <taxon>Charales</taxon>
        <taxon>Characeae</taxon>
        <taxon>Chara</taxon>
    </lineage>
</organism>
<dbReference type="OrthoDB" id="77656at2759"/>
<dbReference type="InterPro" id="IPR037485">
    <property type="entry name" value="PEX22"/>
</dbReference>
<dbReference type="EMBL" id="BFEA01000242">
    <property type="protein sequence ID" value="GBG76322.1"/>
    <property type="molecule type" value="Genomic_DNA"/>
</dbReference>
<dbReference type="Proteomes" id="UP000265515">
    <property type="component" value="Unassembled WGS sequence"/>
</dbReference>
<comment type="caution">
    <text evidence="3">The sequence shown here is derived from an EMBL/GenBank/DDBJ whole genome shotgun (WGS) entry which is preliminary data.</text>
</comment>
<evidence type="ECO:0000313" key="4">
    <source>
        <dbReference type="Proteomes" id="UP000265515"/>
    </source>
</evidence>
<evidence type="ECO:0000256" key="2">
    <source>
        <dbReference type="SAM" id="Phobius"/>
    </source>
</evidence>
<dbReference type="PANTHER" id="PTHR34126">
    <property type="entry name" value="PEROXISOME BIOGENESIS PROTEIN 22"/>
    <property type="match status" value="1"/>
</dbReference>
<feature type="region of interest" description="Disordered" evidence="1">
    <location>
        <begin position="58"/>
        <end position="108"/>
    </location>
</feature>
<keyword evidence="2" id="KW-1133">Transmembrane helix</keyword>